<dbReference type="Proteomes" id="UP001335737">
    <property type="component" value="Unassembled WGS sequence"/>
</dbReference>
<dbReference type="EMBL" id="JARZFX010000001">
    <property type="protein sequence ID" value="MEC5422381.1"/>
    <property type="molecule type" value="Genomic_DNA"/>
</dbReference>
<evidence type="ECO:0000256" key="1">
    <source>
        <dbReference type="ARBA" id="ARBA00022741"/>
    </source>
</evidence>
<dbReference type="InterPro" id="IPR014015">
    <property type="entry name" value="Helicase_SF3_DNA-vir"/>
</dbReference>
<keyword evidence="3" id="KW-0067">ATP-binding</keyword>
<keyword evidence="2" id="KW-0378">Hydrolase</keyword>
<dbReference type="Pfam" id="PF19263">
    <property type="entry name" value="DUF5906"/>
    <property type="match status" value="1"/>
</dbReference>
<sequence>MIKYIELDGKAPKHDFNTFSTDHKNYKDAGVILNNKVVVVDFDDETTDEYSAKIGELIYNKYPTIKTKTKRGIHLYYQKPKFVFIKNWTGKLTNSGVQVDYKTGSKSMATIKQNNKLRPMENNLLLGQWEQLPMLPIELYPSKLKESLMGLKEGQGRNSLLYTHLLAIREMYPDVTTEQLTDLAEFIDKQVFAQKLDKNELKTLLSGVLEKSINDTKNKFLDPKDVITMSDVLTKEHLIKYYNQSLYYKTVNDGWISDDNKLLRAIDKRIKLKPRQQSELLKRFETDAELIEDDVFPIRFNNDYILDTSNEVIPVESDFTPFNLDVSYDETVYNESVDNFLNFVTKNRPDLRTVLEEMFGHILMTHSFPHKAFFLAGESGSNGKSTLLEMLNSFIGDLGHTLSLEDFNESFQIATLDGKLANIGDDIDAAYLERSKNFKTLVSGNTISVRKLYGEPFKLKNKATLIFTCNEMPTFKDKSGGIARRLVIIPFDNKVKTVDTEIDQKLSTENAKSYLLKLAIEGLKRIVSNGGISYSKTIEDATNKYLTENDSVLSYVNDRESNEKSIEGLTVDTVYLQYQIYCEEMGLKPVGKIAMSRRINTAGYESQRKRLKGKLRSVYVKVS</sequence>
<dbReference type="PANTHER" id="PTHR35372">
    <property type="entry name" value="ATP BINDING PROTEIN-RELATED"/>
    <property type="match status" value="1"/>
</dbReference>
<name>A0ABU6KBF5_9BACI</name>
<dbReference type="PANTHER" id="PTHR35372:SF2">
    <property type="entry name" value="SF3 HELICASE DOMAIN-CONTAINING PROTEIN"/>
    <property type="match status" value="1"/>
</dbReference>
<proteinExistence type="predicted"/>
<gene>
    <name evidence="5" type="ORF">QGM71_02605</name>
</gene>
<protein>
    <submittedName>
        <fullName evidence="5">Phage/plasmid primase, P4 family</fullName>
    </submittedName>
</protein>
<feature type="domain" description="SF3 helicase" evidence="4">
    <location>
        <begin position="350"/>
        <end position="504"/>
    </location>
</feature>
<evidence type="ECO:0000256" key="2">
    <source>
        <dbReference type="ARBA" id="ARBA00022801"/>
    </source>
</evidence>
<dbReference type="SUPFAM" id="SSF52540">
    <property type="entry name" value="P-loop containing nucleoside triphosphate hydrolases"/>
    <property type="match status" value="1"/>
</dbReference>
<evidence type="ECO:0000313" key="6">
    <source>
        <dbReference type="Proteomes" id="UP001335737"/>
    </source>
</evidence>
<dbReference type="InterPro" id="IPR006500">
    <property type="entry name" value="Helicase_put_C_phage/plasmid"/>
</dbReference>
<comment type="caution">
    <text evidence="5">The sequence shown here is derived from an EMBL/GenBank/DDBJ whole genome shotgun (WGS) entry which is preliminary data.</text>
</comment>
<organism evidence="5 6">
    <name type="scientific">Virgibacillus tibetensis</name>
    <dbReference type="NCBI Taxonomy" id="3042313"/>
    <lineage>
        <taxon>Bacteria</taxon>
        <taxon>Bacillati</taxon>
        <taxon>Bacillota</taxon>
        <taxon>Bacilli</taxon>
        <taxon>Bacillales</taxon>
        <taxon>Bacillaceae</taxon>
        <taxon>Virgibacillus</taxon>
    </lineage>
</organism>
<dbReference type="InterPro" id="IPR045455">
    <property type="entry name" value="NrS-1_pol-like_helicase"/>
</dbReference>
<evidence type="ECO:0000259" key="4">
    <source>
        <dbReference type="PROSITE" id="PS51206"/>
    </source>
</evidence>
<dbReference type="InterPro" id="IPR051620">
    <property type="entry name" value="ORF904-like_C"/>
</dbReference>
<dbReference type="Gene3D" id="3.40.50.300">
    <property type="entry name" value="P-loop containing nucleotide triphosphate hydrolases"/>
    <property type="match status" value="1"/>
</dbReference>
<keyword evidence="6" id="KW-1185">Reference proteome</keyword>
<dbReference type="PROSITE" id="PS51206">
    <property type="entry name" value="SF3_HELICASE_1"/>
    <property type="match status" value="1"/>
</dbReference>
<dbReference type="NCBIfam" id="TIGR01613">
    <property type="entry name" value="primase_Cterm"/>
    <property type="match status" value="1"/>
</dbReference>
<evidence type="ECO:0000313" key="5">
    <source>
        <dbReference type="EMBL" id="MEC5422381.1"/>
    </source>
</evidence>
<dbReference type="InterPro" id="IPR027417">
    <property type="entry name" value="P-loop_NTPase"/>
</dbReference>
<accession>A0ABU6KBF5</accession>
<keyword evidence="1" id="KW-0547">Nucleotide-binding</keyword>
<dbReference type="RefSeq" id="WP_327605948.1">
    <property type="nucleotide sequence ID" value="NZ_JARZFX010000001.1"/>
</dbReference>
<dbReference type="SUPFAM" id="SSF56747">
    <property type="entry name" value="Prim-pol domain"/>
    <property type="match status" value="1"/>
</dbReference>
<reference evidence="5 6" key="1">
    <citation type="journal article" date="2024" name="Int. J. Syst. Evol. Microbiol.">
        <title>Virgibacillus tibetensis sp. nov., isolated from salt lake on the Tibetan Plateau of China.</title>
        <authorList>
            <person name="Phurbu D."/>
            <person name="Liu Z.-X."/>
            <person name="Wang R."/>
            <person name="Zheng Y.-Y."/>
            <person name="Liu H.-C."/>
            <person name="Zhou Y.-G."/>
            <person name="Yu Y.-J."/>
            <person name="Li A.-H."/>
        </authorList>
    </citation>
    <scope>NUCLEOTIDE SEQUENCE [LARGE SCALE GENOMIC DNA]</scope>
    <source>
        <strain evidence="5 6">C22-A2</strain>
    </source>
</reference>
<evidence type="ECO:0000256" key="3">
    <source>
        <dbReference type="ARBA" id="ARBA00022840"/>
    </source>
</evidence>